<gene>
    <name evidence="8" type="ORF">GCM10010170_092590</name>
</gene>
<evidence type="ECO:0000256" key="4">
    <source>
        <dbReference type="ARBA" id="ARBA00023125"/>
    </source>
</evidence>
<sequence>MARLTVPATGHAGGSVFYGMRTSDEAEFRDFATARMAGWRRTAYLLGRDWDLAEDLVATVLGKLYRQWSRRAGIASLDAYVNTMLVRALLDERRRPWRREHPADLDAERAGPDRPATPEEGTVDRLTLDAYLGQLGARRRAVLVLRFYCDLSVEETAEALGISVGTAKSQTARGLETLRALVPVRES</sequence>
<keyword evidence="2" id="KW-0805">Transcription regulation</keyword>
<keyword evidence="9" id="KW-1185">Reference proteome</keyword>
<dbReference type="NCBIfam" id="TIGR02937">
    <property type="entry name" value="sigma70-ECF"/>
    <property type="match status" value="1"/>
</dbReference>
<evidence type="ECO:0000256" key="2">
    <source>
        <dbReference type="ARBA" id="ARBA00023015"/>
    </source>
</evidence>
<organism evidence="8 9">
    <name type="scientific">Dactylosporangium salmoneum</name>
    <dbReference type="NCBI Taxonomy" id="53361"/>
    <lineage>
        <taxon>Bacteria</taxon>
        <taxon>Bacillati</taxon>
        <taxon>Actinomycetota</taxon>
        <taxon>Actinomycetes</taxon>
        <taxon>Micromonosporales</taxon>
        <taxon>Micromonosporaceae</taxon>
        <taxon>Dactylosporangium</taxon>
    </lineage>
</organism>
<dbReference type="CDD" id="cd06171">
    <property type="entry name" value="Sigma70_r4"/>
    <property type="match status" value="1"/>
</dbReference>
<feature type="region of interest" description="Disordered" evidence="6">
    <location>
        <begin position="101"/>
        <end position="120"/>
    </location>
</feature>
<dbReference type="InterPro" id="IPR013324">
    <property type="entry name" value="RNA_pol_sigma_r3/r4-like"/>
</dbReference>
<protein>
    <submittedName>
        <fullName evidence="8">SigE family RNA polymerase sigma factor</fullName>
    </submittedName>
</protein>
<dbReference type="Gene3D" id="1.10.10.10">
    <property type="entry name" value="Winged helix-like DNA-binding domain superfamily/Winged helix DNA-binding domain"/>
    <property type="match status" value="1"/>
</dbReference>
<comment type="caution">
    <text evidence="8">The sequence shown here is derived from an EMBL/GenBank/DDBJ whole genome shotgun (WGS) entry which is preliminary data.</text>
</comment>
<dbReference type="InterPro" id="IPR013249">
    <property type="entry name" value="RNA_pol_sigma70_r4_t2"/>
</dbReference>
<evidence type="ECO:0000256" key="5">
    <source>
        <dbReference type="ARBA" id="ARBA00023163"/>
    </source>
</evidence>
<dbReference type="SUPFAM" id="SSF88946">
    <property type="entry name" value="Sigma2 domain of RNA polymerase sigma factors"/>
    <property type="match status" value="1"/>
</dbReference>
<dbReference type="Gene3D" id="1.10.1740.10">
    <property type="match status" value="1"/>
</dbReference>
<dbReference type="PANTHER" id="PTHR43133:SF50">
    <property type="entry name" value="ECF RNA POLYMERASE SIGMA FACTOR SIGM"/>
    <property type="match status" value="1"/>
</dbReference>
<keyword evidence="5" id="KW-0804">Transcription</keyword>
<dbReference type="PANTHER" id="PTHR43133">
    <property type="entry name" value="RNA POLYMERASE ECF-TYPE SIGMA FACTO"/>
    <property type="match status" value="1"/>
</dbReference>
<keyword evidence="3" id="KW-0731">Sigma factor</keyword>
<evidence type="ECO:0000313" key="8">
    <source>
        <dbReference type="EMBL" id="GAA2383631.1"/>
    </source>
</evidence>
<name>A0ABN3HM43_9ACTN</name>
<dbReference type="Pfam" id="PF08281">
    <property type="entry name" value="Sigma70_r4_2"/>
    <property type="match status" value="1"/>
</dbReference>
<proteinExistence type="inferred from homology"/>
<dbReference type="InterPro" id="IPR039425">
    <property type="entry name" value="RNA_pol_sigma-70-like"/>
</dbReference>
<dbReference type="SUPFAM" id="SSF88659">
    <property type="entry name" value="Sigma3 and sigma4 domains of RNA polymerase sigma factors"/>
    <property type="match status" value="1"/>
</dbReference>
<evidence type="ECO:0000256" key="1">
    <source>
        <dbReference type="ARBA" id="ARBA00010641"/>
    </source>
</evidence>
<evidence type="ECO:0000259" key="7">
    <source>
        <dbReference type="Pfam" id="PF08281"/>
    </source>
</evidence>
<dbReference type="InterPro" id="IPR013325">
    <property type="entry name" value="RNA_pol_sigma_r2"/>
</dbReference>
<evidence type="ECO:0000256" key="6">
    <source>
        <dbReference type="SAM" id="MobiDB-lite"/>
    </source>
</evidence>
<dbReference type="Proteomes" id="UP001501444">
    <property type="component" value="Unassembled WGS sequence"/>
</dbReference>
<comment type="similarity">
    <text evidence="1">Belongs to the sigma-70 factor family. ECF subfamily.</text>
</comment>
<dbReference type="InterPro" id="IPR014284">
    <property type="entry name" value="RNA_pol_sigma-70_dom"/>
</dbReference>
<evidence type="ECO:0000313" key="9">
    <source>
        <dbReference type="Proteomes" id="UP001501444"/>
    </source>
</evidence>
<feature type="compositionally biased region" description="Basic and acidic residues" evidence="6">
    <location>
        <begin position="101"/>
        <end position="112"/>
    </location>
</feature>
<evidence type="ECO:0000256" key="3">
    <source>
        <dbReference type="ARBA" id="ARBA00023082"/>
    </source>
</evidence>
<dbReference type="InterPro" id="IPR036388">
    <property type="entry name" value="WH-like_DNA-bd_sf"/>
</dbReference>
<reference evidence="8 9" key="1">
    <citation type="journal article" date="2019" name="Int. J. Syst. Evol. Microbiol.">
        <title>The Global Catalogue of Microorganisms (GCM) 10K type strain sequencing project: providing services to taxonomists for standard genome sequencing and annotation.</title>
        <authorList>
            <consortium name="The Broad Institute Genomics Platform"/>
            <consortium name="The Broad Institute Genome Sequencing Center for Infectious Disease"/>
            <person name="Wu L."/>
            <person name="Ma J."/>
        </authorList>
    </citation>
    <scope>NUCLEOTIDE SEQUENCE [LARGE SCALE GENOMIC DNA]</scope>
    <source>
        <strain evidence="8 9">JCM 3272</strain>
    </source>
</reference>
<dbReference type="EMBL" id="BAAARV010000094">
    <property type="protein sequence ID" value="GAA2383631.1"/>
    <property type="molecule type" value="Genomic_DNA"/>
</dbReference>
<feature type="domain" description="RNA polymerase sigma factor 70 region 4 type 2" evidence="7">
    <location>
        <begin position="127"/>
        <end position="178"/>
    </location>
</feature>
<accession>A0ABN3HM43</accession>
<keyword evidence="4" id="KW-0238">DNA-binding</keyword>